<dbReference type="PROSITE" id="PS51495">
    <property type="entry name" value="GLUE"/>
    <property type="match status" value="1"/>
</dbReference>
<comment type="function">
    <text evidence="5">Component of the ESCRT-II complex (endosomal sorting complex required for transport II), which is required for multivesicular body (MVB) formation and sorting of endosomal cargo proteins into MVBs.</text>
</comment>
<dbReference type="GO" id="GO:0008270">
    <property type="term" value="F:zinc ion binding"/>
    <property type="evidence" value="ECO:0007669"/>
    <property type="project" value="UniProtKB-KW"/>
</dbReference>
<dbReference type="Pfam" id="PF11605">
    <property type="entry name" value="Vps36_ESCRT-II"/>
    <property type="match status" value="1"/>
</dbReference>
<comment type="caution">
    <text evidence="8">The sequence shown here is derived from an EMBL/GenBank/DDBJ whole genome shotgun (WGS) entry which is preliminary data.</text>
</comment>
<gene>
    <name evidence="8" type="ORF">BC938DRAFT_479526</name>
</gene>
<evidence type="ECO:0000256" key="3">
    <source>
        <dbReference type="ARBA" id="ARBA00022833"/>
    </source>
</evidence>
<dbReference type="Pfam" id="PF00641">
    <property type="entry name" value="Zn_ribbon_RanBP"/>
    <property type="match status" value="1"/>
</dbReference>
<proteinExistence type="inferred from homology"/>
<organism evidence="8 9">
    <name type="scientific">Jimgerdemannia flammicorona</name>
    <dbReference type="NCBI Taxonomy" id="994334"/>
    <lineage>
        <taxon>Eukaryota</taxon>
        <taxon>Fungi</taxon>
        <taxon>Fungi incertae sedis</taxon>
        <taxon>Mucoromycota</taxon>
        <taxon>Mucoromycotina</taxon>
        <taxon>Endogonomycetes</taxon>
        <taxon>Endogonales</taxon>
        <taxon>Endogonaceae</taxon>
        <taxon>Jimgerdemannia</taxon>
    </lineage>
</organism>
<keyword evidence="3" id="KW-0862">Zinc</keyword>
<dbReference type="SUPFAM" id="SSF50729">
    <property type="entry name" value="PH domain-like"/>
    <property type="match status" value="1"/>
</dbReference>
<name>A0A433QKN3_9FUNG</name>
<dbReference type="GO" id="GO:0043328">
    <property type="term" value="P:protein transport to vacuole involved in ubiquitin-dependent protein catabolic process via the multivesicular body sorting pathway"/>
    <property type="evidence" value="ECO:0007669"/>
    <property type="project" value="UniProtKB-UniRule"/>
</dbReference>
<feature type="domain" description="GLUE N-terminal" evidence="7">
    <location>
        <begin position="7"/>
        <end position="272"/>
    </location>
</feature>
<evidence type="ECO:0000259" key="7">
    <source>
        <dbReference type="PROSITE" id="PS51495"/>
    </source>
</evidence>
<evidence type="ECO:0000313" key="8">
    <source>
        <dbReference type="EMBL" id="RUS30341.1"/>
    </source>
</evidence>
<evidence type="ECO:0000259" key="6">
    <source>
        <dbReference type="PROSITE" id="PS50199"/>
    </source>
</evidence>
<keyword evidence="5" id="KW-0653">Protein transport</keyword>
<keyword evidence="5" id="KW-0813">Transport</keyword>
<feature type="domain" description="RanBP2-type" evidence="6">
    <location>
        <begin position="117"/>
        <end position="146"/>
    </location>
</feature>
<keyword evidence="5" id="KW-0967">Endosome</keyword>
<reference evidence="8 9" key="1">
    <citation type="journal article" date="2018" name="New Phytol.">
        <title>Phylogenomics of Endogonaceae and evolution of mycorrhizas within Mucoromycota.</title>
        <authorList>
            <person name="Chang Y."/>
            <person name="Desiro A."/>
            <person name="Na H."/>
            <person name="Sandor L."/>
            <person name="Lipzen A."/>
            <person name="Clum A."/>
            <person name="Barry K."/>
            <person name="Grigoriev I.V."/>
            <person name="Martin F.M."/>
            <person name="Stajich J.E."/>
            <person name="Smith M.E."/>
            <person name="Bonito G."/>
            <person name="Spatafora J.W."/>
        </authorList>
    </citation>
    <scope>NUCLEOTIDE SEQUENCE [LARGE SCALE GENOMIC DNA]</scope>
    <source>
        <strain evidence="8 9">AD002</strain>
    </source>
</reference>
<dbReference type="EMBL" id="RBNJ01004000">
    <property type="protein sequence ID" value="RUS30341.1"/>
    <property type="molecule type" value="Genomic_DNA"/>
</dbReference>
<dbReference type="GO" id="GO:0043130">
    <property type="term" value="F:ubiquitin binding"/>
    <property type="evidence" value="ECO:0007669"/>
    <property type="project" value="UniProtKB-UniRule"/>
</dbReference>
<dbReference type="AlphaFoldDB" id="A0A433QKN3"/>
<evidence type="ECO:0000256" key="5">
    <source>
        <dbReference type="RuleBase" id="RU367095"/>
    </source>
</evidence>
<dbReference type="PANTHER" id="PTHR13128">
    <property type="entry name" value="VACUOLAR PROTEIN-SORTING-ASSOCIATED PROTEIN 36"/>
    <property type="match status" value="1"/>
</dbReference>
<dbReference type="PROSITE" id="PS50199">
    <property type="entry name" value="ZF_RANBP2_2"/>
    <property type="match status" value="1"/>
</dbReference>
<comment type="subcellular location">
    <subcellularLocation>
        <location evidence="5">Cytoplasm</location>
    </subcellularLocation>
    <subcellularLocation>
        <location evidence="5">Endosome</location>
    </subcellularLocation>
</comment>
<dbReference type="PROSITE" id="PS01358">
    <property type="entry name" value="ZF_RANBP2_1"/>
    <property type="match status" value="1"/>
</dbReference>
<keyword evidence="2 4" id="KW-0863">Zinc-finger</keyword>
<dbReference type="InterPro" id="IPR021648">
    <property type="entry name" value="GLUE_dom"/>
</dbReference>
<dbReference type="InterPro" id="IPR036443">
    <property type="entry name" value="Znf_RanBP2_sf"/>
</dbReference>
<keyword evidence="5" id="KW-0963">Cytoplasm</keyword>
<evidence type="ECO:0000256" key="1">
    <source>
        <dbReference type="ARBA" id="ARBA00022723"/>
    </source>
</evidence>
<evidence type="ECO:0000256" key="2">
    <source>
        <dbReference type="ARBA" id="ARBA00022771"/>
    </source>
</evidence>
<feature type="non-terminal residue" evidence="8">
    <location>
        <position position="272"/>
    </location>
</feature>
<accession>A0A433QKN3</accession>
<evidence type="ECO:0000313" key="9">
    <source>
        <dbReference type="Proteomes" id="UP000274822"/>
    </source>
</evidence>
<sequence>MECFDKIDLSSSLRPILLPDETTIILQDKVGLYHGKQKFDNHQEGVLYLTSHRILYVDTAKPRLNSVGLNLSLVRDTEIYAGFLRTSPKITLYLHPKPSVSVSISASSPSTVSSTSSTSSWICSICSYVNSPTLSKCQLCGVHKPEVLKLVSTSSSVSLSLSSPTSPNLSSPLQPPSLEDQISTGLPCPACTFVNHPSMVRCEMCEVELPGAGGAVAGGTMNFLGTDDESVLIPRPMTPDVAGLSLDETDHVKLAFRNGGHSNFWTVLKNTL</sequence>
<dbReference type="PANTHER" id="PTHR13128:SF12">
    <property type="entry name" value="VACUOLAR PROTEIN-SORTING-ASSOCIATED PROTEIN 36"/>
    <property type="match status" value="1"/>
</dbReference>
<dbReference type="Gene3D" id="2.30.29.30">
    <property type="entry name" value="Pleckstrin-homology domain (PH domain)/Phosphotyrosine-binding domain (PTB)"/>
    <property type="match status" value="1"/>
</dbReference>
<protein>
    <recommendedName>
        <fullName evidence="5">Vacuolar protein-sorting-associated protein 36</fullName>
    </recommendedName>
    <alternativeName>
        <fullName evidence="5">ESCRT-II complex subunit VPS36</fullName>
    </alternativeName>
</protein>
<comment type="subunit">
    <text evidence="5">Component of the endosomal sorting complex required for transport II (ESCRT-II).</text>
</comment>
<dbReference type="GO" id="GO:0032266">
    <property type="term" value="F:phosphatidylinositol-3-phosphate binding"/>
    <property type="evidence" value="ECO:0007669"/>
    <property type="project" value="UniProtKB-UniRule"/>
</dbReference>
<dbReference type="InterPro" id="IPR001876">
    <property type="entry name" value="Znf_RanBP2"/>
</dbReference>
<evidence type="ECO:0000256" key="4">
    <source>
        <dbReference type="PROSITE-ProRule" id="PRU00322"/>
    </source>
</evidence>
<dbReference type="InterPro" id="IPR011993">
    <property type="entry name" value="PH-like_dom_sf"/>
</dbReference>
<keyword evidence="9" id="KW-1185">Reference proteome</keyword>
<dbReference type="SUPFAM" id="SSF90209">
    <property type="entry name" value="Ran binding protein zinc finger-like"/>
    <property type="match status" value="1"/>
</dbReference>
<dbReference type="Gene3D" id="2.30.30.380">
    <property type="entry name" value="Zn-finger domain of Sec23/24"/>
    <property type="match status" value="2"/>
</dbReference>
<dbReference type="Proteomes" id="UP000274822">
    <property type="component" value="Unassembled WGS sequence"/>
</dbReference>
<dbReference type="SMART" id="SM00547">
    <property type="entry name" value="ZnF_RBZ"/>
    <property type="match status" value="2"/>
</dbReference>
<comment type="similarity">
    <text evidence="5">Belongs to the VPS36 family.</text>
</comment>
<keyword evidence="1" id="KW-0479">Metal-binding</keyword>
<dbReference type="GO" id="GO:0031902">
    <property type="term" value="C:late endosome membrane"/>
    <property type="evidence" value="ECO:0007669"/>
    <property type="project" value="UniProtKB-UniRule"/>
</dbReference>
<dbReference type="GO" id="GO:0000814">
    <property type="term" value="C:ESCRT II complex"/>
    <property type="evidence" value="ECO:0007669"/>
    <property type="project" value="UniProtKB-UniRule"/>
</dbReference>
<dbReference type="InterPro" id="IPR037855">
    <property type="entry name" value="Vps36"/>
</dbReference>